<sequence>MVRSRRRMECRSSRRSKKAADWATGHWPRQCQVPLAGTPAPQPPPPPSALAGSPRAARLRLSSAVQFESWKQTTVDGDDFPEEEEEKGRKAIPGIHVPRQRYIAVSKPALLDALLSLFPSQPPAAAADFNRFARCLDALLHAEHKQMLEEMRTYYMLTHHQPDDAQDQPLLNASPSDTENGFLGITKHNGTLLLTRSLGLRTLLGLSPDPDSHNRVAFATHFQRSFMNLLRNAQFEELSAQDLLLTYALNSDYLLTLPIYVDWKKAAQSNAIIFRRGYATERQKGLLLVEKLDYLQSKLLQNIFFGLSRPLRKLGKWLDEALKRSTGNEGIQVWIEKLKVWLKEQTYAENSLLLIDTSSWDKLRSDQLPDADLPIWIAAQRAVSRYEGILSPVGPRGRLLRRLLTWTGLIPSLPEATIKSDIDTKDLEGYVRPNFLPRITLANIWEPASRESCDNNLWEITKASFRILFGKSTLQEPAFQELILLYTDEADHSKERENSDMMPLQLKIFERIPIPDLPVVFPHKKLSFRILDTVRLDIATVIGLLAYVVNYKFESLASSPSAILLDIVAFTALAILVFRVALGYKQTRDRYQLLVNKTLYEKTLASGFGSVYFLLDASEQQQYKEALLAYAMLLCRKKYQVSSRVSIRDACEQFMYEKFKAKIEMPIDKAMETLLRLGLVIELPTDGVSRVIALPCSDAYEILKSRWDSLLEHKPEQGLMAKEQGGSPKARQPEFQRMRVTLTIGVIGLCVASYILGAWQGTSTTSIQPSIMYTKTQCGNPILGASTNSSGTRLDFQAHHQVSFNESSLVVEKIPPCQLKYSEYTPCQDPRRARKFPKTMMQYRERHCPRKEELFRCLIPAPPKYRNPFKWPLSRDYAWYNNIPHRELSIEKAVQNWIQVEGKRFRFPGGGTMFPHGADAYIDDINALIPLTDGNIRTALDTGCGVASWGAYLIKRDIITMSFAPRDSHEAQVQFALERGVPAMIGVMATQRIPYPARAFDMAHCSRCLIPWNKLDGIYLIEVDRVLRPGGYWILSGPPIHWKRHFKGWERTEEDLKQEQDEIEDLAKRLCWKKVVEKDDLAIWQKPVNHIECVNSRKVYETPQICKSIDVDSAWYKKMETCISPLPDVNSDDEVAGGALEKWPKRAFTVPPRISRGSVSGLTTEKFQEDNKLWAERVDYYKKLIPPLTKGRYRNVMDMNAGMGGFAAALMKYPLWVMNVVPSGSAHDTLGIIYERGFIGTYQDWCEAFSTYPRTYDLIHADKVFSFYQERCDVTYILLEMDRILRPEGTVIFRDTVEALVKIQSITDGMSWKSQIMDHESGPFNPEKILMAVKTYWTGEPTQKQ</sequence>
<evidence type="ECO:0000256" key="8">
    <source>
        <dbReference type="ARBA" id="ARBA00023136"/>
    </source>
</evidence>
<evidence type="ECO:0000313" key="13">
    <source>
        <dbReference type="Proteomes" id="UP000006038"/>
    </source>
</evidence>
<evidence type="ECO:0000313" key="12">
    <source>
        <dbReference type="EnsemblPlants" id="OB06G10270.1"/>
    </source>
</evidence>
<keyword evidence="6" id="KW-0735">Signal-anchor</keyword>
<protein>
    <recommendedName>
        <fullName evidence="14">Methyltransferase</fullName>
    </recommendedName>
</protein>
<dbReference type="Proteomes" id="UP000006038">
    <property type="component" value="Chromosome 6"/>
</dbReference>
<dbReference type="Pfam" id="PF03141">
    <property type="entry name" value="Methyltransf_29"/>
    <property type="match status" value="1"/>
</dbReference>
<dbReference type="GO" id="GO:0005802">
    <property type="term" value="C:trans-Golgi network"/>
    <property type="evidence" value="ECO:0007669"/>
    <property type="project" value="TreeGrafter"/>
</dbReference>
<dbReference type="Gramene" id="OB06G10270.1">
    <property type="protein sequence ID" value="OB06G10270.1"/>
    <property type="gene ID" value="OB06G10270"/>
</dbReference>
<keyword evidence="13" id="KW-1185">Reference proteome</keyword>
<dbReference type="InterPro" id="IPR004159">
    <property type="entry name" value="Put_SAM_MeTrfase"/>
</dbReference>
<organism evidence="12">
    <name type="scientific">Oryza brachyantha</name>
    <name type="common">malo sina</name>
    <dbReference type="NCBI Taxonomy" id="4533"/>
    <lineage>
        <taxon>Eukaryota</taxon>
        <taxon>Viridiplantae</taxon>
        <taxon>Streptophyta</taxon>
        <taxon>Embryophyta</taxon>
        <taxon>Tracheophyta</taxon>
        <taxon>Spermatophyta</taxon>
        <taxon>Magnoliopsida</taxon>
        <taxon>Liliopsida</taxon>
        <taxon>Poales</taxon>
        <taxon>Poaceae</taxon>
        <taxon>BOP clade</taxon>
        <taxon>Oryzoideae</taxon>
        <taxon>Oryzeae</taxon>
        <taxon>Oryzinae</taxon>
        <taxon>Oryza</taxon>
    </lineage>
</organism>
<evidence type="ECO:0000256" key="4">
    <source>
        <dbReference type="ARBA" id="ARBA00022679"/>
    </source>
</evidence>
<dbReference type="PANTHER" id="PTHR10108:SF1171">
    <property type="entry name" value="METHYLTRANSFERASE"/>
    <property type="match status" value="1"/>
</dbReference>
<dbReference type="GO" id="GO:0008168">
    <property type="term" value="F:methyltransferase activity"/>
    <property type="evidence" value="ECO:0007669"/>
    <property type="project" value="UniProtKB-KW"/>
</dbReference>
<name>J3MAI3_ORYBR</name>
<feature type="transmembrane region" description="Helical" evidence="11">
    <location>
        <begin position="740"/>
        <end position="759"/>
    </location>
</feature>
<dbReference type="EnsemblPlants" id="OB06G10270.1">
    <property type="protein sequence ID" value="OB06G10270.1"/>
    <property type="gene ID" value="OB06G10270"/>
</dbReference>
<dbReference type="GO" id="GO:0032259">
    <property type="term" value="P:methylation"/>
    <property type="evidence" value="ECO:0007669"/>
    <property type="project" value="UniProtKB-KW"/>
</dbReference>
<comment type="similarity">
    <text evidence="2">Belongs to the methyltransferase superfamily.</text>
</comment>
<evidence type="ECO:0000256" key="10">
    <source>
        <dbReference type="SAM" id="MobiDB-lite"/>
    </source>
</evidence>
<evidence type="ECO:0000256" key="5">
    <source>
        <dbReference type="ARBA" id="ARBA00022692"/>
    </source>
</evidence>
<dbReference type="PANTHER" id="PTHR10108">
    <property type="entry name" value="SAM-DEPENDENT METHYLTRANSFERASE"/>
    <property type="match status" value="1"/>
</dbReference>
<evidence type="ECO:0008006" key="14">
    <source>
        <dbReference type="Google" id="ProtNLM"/>
    </source>
</evidence>
<evidence type="ECO:0000256" key="7">
    <source>
        <dbReference type="ARBA" id="ARBA00022989"/>
    </source>
</evidence>
<keyword evidence="9" id="KW-0325">Glycoprotein</keyword>
<evidence type="ECO:0000256" key="2">
    <source>
        <dbReference type="ARBA" id="ARBA00008361"/>
    </source>
</evidence>
<dbReference type="InterPro" id="IPR022227">
    <property type="entry name" value="DUF3754"/>
</dbReference>
<proteinExistence type="inferred from homology"/>
<dbReference type="Gene3D" id="3.40.50.150">
    <property type="entry name" value="Vaccinia Virus protein VP39"/>
    <property type="match status" value="1"/>
</dbReference>
<dbReference type="InterPro" id="IPR029063">
    <property type="entry name" value="SAM-dependent_MTases_sf"/>
</dbReference>
<evidence type="ECO:0000256" key="3">
    <source>
        <dbReference type="ARBA" id="ARBA00022603"/>
    </source>
</evidence>
<dbReference type="FunFam" id="3.40.50.150:FF:000123">
    <property type="entry name" value="Putative methyltransferase PMT15"/>
    <property type="match status" value="1"/>
</dbReference>
<accession>J3MAI3</accession>
<dbReference type="STRING" id="4533.J3MAI3"/>
<reference evidence="12" key="2">
    <citation type="submission" date="2013-04" db="UniProtKB">
        <authorList>
            <consortium name="EnsemblPlants"/>
        </authorList>
    </citation>
    <scope>IDENTIFICATION</scope>
</reference>
<feature type="transmembrane region" description="Helical" evidence="11">
    <location>
        <begin position="563"/>
        <end position="582"/>
    </location>
</feature>
<dbReference type="eggNOG" id="ENOG502QRZJ">
    <property type="taxonomic scope" value="Eukaryota"/>
</dbReference>
<dbReference type="SUPFAM" id="SSF53335">
    <property type="entry name" value="S-adenosyl-L-methionine-dependent methyltransferases"/>
    <property type="match status" value="2"/>
</dbReference>
<dbReference type="HOGENOM" id="CLU_005792_0_0_1"/>
<evidence type="ECO:0000256" key="6">
    <source>
        <dbReference type="ARBA" id="ARBA00022968"/>
    </source>
</evidence>
<comment type="subcellular location">
    <subcellularLocation>
        <location evidence="1">Endoplasmic reticulum membrane</location>
        <topology evidence="1">Single-pass type II membrane protein</topology>
    </subcellularLocation>
</comment>
<reference evidence="12" key="1">
    <citation type="journal article" date="2013" name="Nat. Commun.">
        <title>Whole-genome sequencing of Oryza brachyantha reveals mechanisms underlying Oryza genome evolution.</title>
        <authorList>
            <person name="Chen J."/>
            <person name="Huang Q."/>
            <person name="Gao D."/>
            <person name="Wang J."/>
            <person name="Lang Y."/>
            <person name="Liu T."/>
            <person name="Li B."/>
            <person name="Bai Z."/>
            <person name="Luis Goicoechea J."/>
            <person name="Liang C."/>
            <person name="Chen C."/>
            <person name="Zhang W."/>
            <person name="Sun S."/>
            <person name="Liao Y."/>
            <person name="Zhang X."/>
            <person name="Yang L."/>
            <person name="Song C."/>
            <person name="Wang M."/>
            <person name="Shi J."/>
            <person name="Liu G."/>
            <person name="Liu J."/>
            <person name="Zhou H."/>
            <person name="Zhou W."/>
            <person name="Yu Q."/>
            <person name="An N."/>
            <person name="Chen Y."/>
            <person name="Cai Q."/>
            <person name="Wang B."/>
            <person name="Liu B."/>
            <person name="Min J."/>
            <person name="Huang Y."/>
            <person name="Wu H."/>
            <person name="Li Z."/>
            <person name="Zhang Y."/>
            <person name="Yin Y."/>
            <person name="Song W."/>
            <person name="Jiang J."/>
            <person name="Jackson S.A."/>
            <person name="Wing R.A."/>
            <person name="Wang J."/>
            <person name="Chen M."/>
        </authorList>
    </citation>
    <scope>NUCLEOTIDE SEQUENCE [LARGE SCALE GENOMIC DNA]</scope>
    <source>
        <strain evidence="12">cv. IRGC 101232</strain>
    </source>
</reference>
<keyword evidence="7 11" id="KW-1133">Transmembrane helix</keyword>
<keyword evidence="5 11" id="KW-0812">Transmembrane</keyword>
<evidence type="ECO:0000256" key="9">
    <source>
        <dbReference type="ARBA" id="ARBA00023180"/>
    </source>
</evidence>
<feature type="region of interest" description="Disordered" evidence="10">
    <location>
        <begin position="1"/>
        <end position="53"/>
    </location>
</feature>
<evidence type="ECO:0000256" key="11">
    <source>
        <dbReference type="SAM" id="Phobius"/>
    </source>
</evidence>
<dbReference type="GO" id="GO:0005789">
    <property type="term" value="C:endoplasmic reticulum membrane"/>
    <property type="evidence" value="ECO:0007669"/>
    <property type="project" value="UniProtKB-SubCell"/>
</dbReference>
<keyword evidence="3" id="KW-0489">Methyltransferase</keyword>
<keyword evidence="8 11" id="KW-0472">Membrane</keyword>
<dbReference type="Pfam" id="PF12576">
    <property type="entry name" value="DUF3754"/>
    <property type="match status" value="1"/>
</dbReference>
<keyword evidence="4" id="KW-0808">Transferase</keyword>
<evidence type="ECO:0000256" key="1">
    <source>
        <dbReference type="ARBA" id="ARBA00004648"/>
    </source>
</evidence>
<dbReference type="GO" id="GO:0005768">
    <property type="term" value="C:endosome"/>
    <property type="evidence" value="ECO:0007669"/>
    <property type="project" value="TreeGrafter"/>
</dbReference>